<dbReference type="CDD" id="cd03429">
    <property type="entry name" value="NUDIX_NADH_pyrophosphatase_Nudt13"/>
    <property type="match status" value="1"/>
</dbReference>
<dbReference type="Gene3D" id="3.90.79.10">
    <property type="entry name" value="Nucleoside Triphosphate Pyrophosphohydrolase"/>
    <property type="match status" value="1"/>
</dbReference>
<dbReference type="Pfam" id="PF09297">
    <property type="entry name" value="Zn_ribbon_NUD"/>
    <property type="match status" value="1"/>
</dbReference>
<comment type="caution">
    <text evidence="8">Lacks conserved residue(s) required for the propagation of feature annotation.</text>
</comment>
<feature type="binding site" evidence="8">
    <location>
        <position position="189"/>
    </location>
    <ligand>
        <name>a divalent metal cation</name>
        <dbReference type="ChEBI" id="CHEBI:60240"/>
        <label>3</label>
    </ligand>
</feature>
<sequence length="273" mass="30868">MSWLPELFDDHGAAPWVLVHSQQQFLCDELGALLPQAFWRSRGAASLLEVPLGQWRGERVLLVELDAPDHSLGQWQAVRQLMFSATGDEFSLYRYATQIGLWARQHRFCGSCGAPTQLLGYERGAHCPHCRLTQYPRLSPSIITLITRGDEVLLGRAPHFPPGMYSTLAGFVEPGESLEACLKREVREEVGVELGATRYLASQNWPMPHSLMVGFFAEYASGEIRVQEEELEDARWFALDQLPHLPPRQTISRYLIDTYLLERGRLVEPVLPG</sequence>
<dbReference type="InterPro" id="IPR015797">
    <property type="entry name" value="NUDIX_hydrolase-like_dom_sf"/>
</dbReference>
<keyword evidence="11" id="KW-1185">Reference proteome</keyword>
<gene>
    <name evidence="8" type="primary">nudC</name>
    <name evidence="10" type="ORF">SAMN05216214_111107</name>
</gene>
<dbReference type="Pfam" id="PF00293">
    <property type="entry name" value="NUDIX"/>
    <property type="match status" value="1"/>
</dbReference>
<dbReference type="EC" id="3.6.1.-" evidence="8"/>
<feature type="binding site" evidence="8">
    <location>
        <position position="130"/>
    </location>
    <ligand>
        <name>Zn(2+)</name>
        <dbReference type="ChEBI" id="CHEBI:29105"/>
    </ligand>
</feature>
<dbReference type="GO" id="GO:0110153">
    <property type="term" value="F:RNA NAD-cap (NMN-forming) hydrolase activity"/>
    <property type="evidence" value="ECO:0007669"/>
    <property type="project" value="RHEA"/>
</dbReference>
<dbReference type="GO" id="GO:0000210">
    <property type="term" value="F:NAD+ diphosphatase activity"/>
    <property type="evidence" value="ECO:0007669"/>
    <property type="project" value="UniProtKB-UniRule"/>
</dbReference>
<comment type="catalytic activity">
    <reaction evidence="8">
        <text>NAD(+) + H2O = beta-nicotinamide D-ribonucleotide + AMP + 2 H(+)</text>
        <dbReference type="Rhea" id="RHEA:11800"/>
        <dbReference type="ChEBI" id="CHEBI:14649"/>
        <dbReference type="ChEBI" id="CHEBI:15377"/>
        <dbReference type="ChEBI" id="CHEBI:15378"/>
        <dbReference type="ChEBI" id="CHEBI:57540"/>
        <dbReference type="ChEBI" id="CHEBI:456215"/>
        <dbReference type="EC" id="3.6.1.22"/>
    </reaction>
</comment>
<feature type="binding site" evidence="8">
    <location>
        <position position="189"/>
    </location>
    <ligand>
        <name>a divalent metal cation</name>
        <dbReference type="ChEBI" id="CHEBI:60240"/>
        <label>1</label>
    </ligand>
</feature>
<dbReference type="PROSITE" id="PS00893">
    <property type="entry name" value="NUDIX_BOX"/>
    <property type="match status" value="1"/>
</dbReference>
<dbReference type="Gene3D" id="3.90.79.20">
    <property type="match status" value="1"/>
</dbReference>
<dbReference type="InterPro" id="IPR015376">
    <property type="entry name" value="Znr_NADH_PPase"/>
</dbReference>
<feature type="short sequence motif" description="Nudix box" evidence="8">
    <location>
        <begin position="170"/>
        <end position="191"/>
    </location>
</feature>
<evidence type="ECO:0000256" key="6">
    <source>
        <dbReference type="ARBA" id="ARBA00023211"/>
    </source>
</evidence>
<dbReference type="PROSITE" id="PS51462">
    <property type="entry name" value="NUDIX"/>
    <property type="match status" value="1"/>
</dbReference>
<name>A0A1H7PQR6_9GAMM</name>
<dbReference type="PANTHER" id="PTHR42904:SF6">
    <property type="entry name" value="NAD-CAPPED RNA HYDROLASE NUDT12"/>
    <property type="match status" value="1"/>
</dbReference>
<feature type="binding site" evidence="8">
    <location>
        <position position="230"/>
    </location>
    <ligand>
        <name>a divalent metal cation</name>
        <dbReference type="ChEBI" id="CHEBI:60240"/>
        <label>3</label>
    </ligand>
</feature>
<comment type="catalytic activity">
    <reaction evidence="7">
        <text>a 5'-end NAD(+)-phospho-ribonucleoside in mRNA + H2O = a 5'-end phospho-adenosine-phospho-ribonucleoside in mRNA + beta-nicotinamide D-ribonucleotide + 2 H(+)</text>
        <dbReference type="Rhea" id="RHEA:60876"/>
        <dbReference type="Rhea" id="RHEA-COMP:15698"/>
        <dbReference type="Rhea" id="RHEA-COMP:15719"/>
        <dbReference type="ChEBI" id="CHEBI:14649"/>
        <dbReference type="ChEBI" id="CHEBI:15377"/>
        <dbReference type="ChEBI" id="CHEBI:15378"/>
        <dbReference type="ChEBI" id="CHEBI:144029"/>
        <dbReference type="ChEBI" id="CHEBI:144051"/>
    </reaction>
    <physiologicalReaction direction="left-to-right" evidence="7">
        <dbReference type="Rhea" id="RHEA:60877"/>
    </physiologicalReaction>
</comment>
<dbReference type="InterPro" id="IPR049734">
    <property type="entry name" value="NudC-like_C"/>
</dbReference>
<comment type="subunit">
    <text evidence="8">Homodimer.</text>
</comment>
<dbReference type="RefSeq" id="WP_074868849.1">
    <property type="nucleotide sequence ID" value="NZ_FOAS01000011.1"/>
</dbReference>
<dbReference type="GO" id="GO:0005829">
    <property type="term" value="C:cytosol"/>
    <property type="evidence" value="ECO:0007669"/>
    <property type="project" value="TreeGrafter"/>
</dbReference>
<dbReference type="Proteomes" id="UP000185766">
    <property type="component" value="Unassembled WGS sequence"/>
</dbReference>
<evidence type="ECO:0000259" key="9">
    <source>
        <dbReference type="PROSITE" id="PS51462"/>
    </source>
</evidence>
<keyword evidence="2 8" id="KW-0479">Metal-binding</keyword>
<organism evidence="10 11">
    <name type="scientific">Atopomonas hussainii</name>
    <dbReference type="NCBI Taxonomy" id="1429083"/>
    <lineage>
        <taxon>Bacteria</taxon>
        <taxon>Pseudomonadati</taxon>
        <taxon>Pseudomonadota</taxon>
        <taxon>Gammaproteobacteria</taxon>
        <taxon>Pseudomonadales</taxon>
        <taxon>Pseudomonadaceae</taxon>
        <taxon>Atopomonas</taxon>
    </lineage>
</organism>
<dbReference type="GO" id="GO:0006742">
    <property type="term" value="P:NADP+ catabolic process"/>
    <property type="evidence" value="ECO:0007669"/>
    <property type="project" value="TreeGrafter"/>
</dbReference>
<feature type="domain" description="Nudix hydrolase" evidence="9">
    <location>
        <begin position="136"/>
        <end position="260"/>
    </location>
</feature>
<feature type="binding site" evidence="8">
    <location>
        <position position="79"/>
    </location>
    <ligand>
        <name>substrate</name>
    </ligand>
</feature>
<dbReference type="InterPro" id="IPR020084">
    <property type="entry name" value="NUDIX_hydrolase_CS"/>
</dbReference>
<feature type="binding site" evidence="8">
    <location>
        <position position="185"/>
    </location>
    <ligand>
        <name>a divalent metal cation</name>
        <dbReference type="ChEBI" id="CHEBI:60240"/>
        <label>3</label>
    </ligand>
</feature>
<dbReference type="EMBL" id="FOAS01000011">
    <property type="protein sequence ID" value="SEL38123.1"/>
    <property type="molecule type" value="Genomic_DNA"/>
</dbReference>
<evidence type="ECO:0000256" key="4">
    <source>
        <dbReference type="ARBA" id="ARBA00022842"/>
    </source>
</evidence>
<feature type="binding site" evidence="8">
    <location>
        <position position="230"/>
    </location>
    <ligand>
        <name>a divalent metal cation</name>
        <dbReference type="ChEBI" id="CHEBI:60240"/>
        <label>1</label>
    </ligand>
</feature>
<keyword evidence="5 8" id="KW-0520">NAD</keyword>
<evidence type="ECO:0000313" key="10">
    <source>
        <dbReference type="EMBL" id="SEL38123.1"/>
    </source>
</evidence>
<keyword evidence="3 8" id="KW-0378">Hydrolase</keyword>
<dbReference type="GO" id="GO:0019677">
    <property type="term" value="P:NAD+ catabolic process"/>
    <property type="evidence" value="ECO:0007669"/>
    <property type="project" value="TreeGrafter"/>
</dbReference>
<dbReference type="STRING" id="1429083.GCA_001885685_02115"/>
<dbReference type="InterPro" id="IPR050241">
    <property type="entry name" value="NAD-cap_RNA_hydrolase_NudC"/>
</dbReference>
<dbReference type="GO" id="GO:0030145">
    <property type="term" value="F:manganese ion binding"/>
    <property type="evidence" value="ECO:0007669"/>
    <property type="project" value="UniProtKB-UniRule"/>
</dbReference>
<evidence type="ECO:0000256" key="7">
    <source>
        <dbReference type="ARBA" id="ARBA00023679"/>
    </source>
</evidence>
<feature type="binding site" evidence="8">
    <location>
        <position position="135"/>
    </location>
    <ligand>
        <name>substrate</name>
    </ligand>
</feature>
<dbReference type="InterPro" id="IPR022925">
    <property type="entry name" value="RNA_Hydrolase_NudC"/>
</dbReference>
<evidence type="ECO:0000256" key="3">
    <source>
        <dbReference type="ARBA" id="ARBA00022801"/>
    </source>
</evidence>
<feature type="binding site" evidence="8">
    <location>
        <position position="127"/>
    </location>
    <ligand>
        <name>Zn(2+)</name>
        <dbReference type="ChEBI" id="CHEBI:29105"/>
    </ligand>
</feature>
<dbReference type="GO" id="GO:0035529">
    <property type="term" value="F:NADH pyrophosphatase activity"/>
    <property type="evidence" value="ECO:0007669"/>
    <property type="project" value="TreeGrafter"/>
</dbReference>
<comment type="catalytic activity">
    <reaction evidence="8">
        <text>NADH + H2O = reduced beta-nicotinamide D-ribonucleotide + AMP + 2 H(+)</text>
        <dbReference type="Rhea" id="RHEA:48868"/>
        <dbReference type="ChEBI" id="CHEBI:15377"/>
        <dbReference type="ChEBI" id="CHEBI:15378"/>
        <dbReference type="ChEBI" id="CHEBI:57945"/>
        <dbReference type="ChEBI" id="CHEBI:90832"/>
        <dbReference type="ChEBI" id="CHEBI:456215"/>
        <dbReference type="EC" id="3.6.1.22"/>
    </reaction>
</comment>
<feature type="binding site" evidence="8">
    <location>
        <position position="109"/>
    </location>
    <ligand>
        <name>Zn(2+)</name>
        <dbReference type="ChEBI" id="CHEBI:29105"/>
    </ligand>
</feature>
<dbReference type="GO" id="GO:0008270">
    <property type="term" value="F:zinc ion binding"/>
    <property type="evidence" value="ECO:0007669"/>
    <property type="project" value="UniProtKB-UniRule"/>
</dbReference>
<reference evidence="10 11" key="1">
    <citation type="submission" date="2016-10" db="EMBL/GenBank/DDBJ databases">
        <authorList>
            <person name="de Groot N.N."/>
        </authorList>
    </citation>
    <scope>NUCLEOTIDE SEQUENCE [LARGE SCALE GENOMIC DNA]</scope>
    <source>
        <strain evidence="10 11">JCM 19513</strain>
    </source>
</reference>
<keyword evidence="4 8" id="KW-0460">Magnesium</keyword>
<proteinExistence type="inferred from homology"/>
<protein>
    <recommendedName>
        <fullName evidence="8">NAD-capped RNA hydrolase NudC</fullName>
        <shortName evidence="8">DeNADding enzyme NudC</shortName>
        <ecNumber evidence="8">3.6.1.-</ecNumber>
    </recommendedName>
    <alternativeName>
        <fullName evidence="8">NADH pyrophosphatase</fullName>
        <ecNumber evidence="8">3.6.1.22</ecNumber>
    </alternativeName>
</protein>
<evidence type="ECO:0000313" key="11">
    <source>
        <dbReference type="Proteomes" id="UP000185766"/>
    </source>
</evidence>
<dbReference type="GO" id="GO:0000287">
    <property type="term" value="F:magnesium ion binding"/>
    <property type="evidence" value="ECO:0007669"/>
    <property type="project" value="UniProtKB-UniRule"/>
</dbReference>
<keyword evidence="8" id="KW-0862">Zinc</keyword>
<dbReference type="NCBIfam" id="NF001299">
    <property type="entry name" value="PRK00241.1"/>
    <property type="match status" value="1"/>
</dbReference>
<evidence type="ECO:0000256" key="8">
    <source>
        <dbReference type="HAMAP-Rule" id="MF_00297"/>
    </source>
</evidence>
<dbReference type="EC" id="3.6.1.22" evidence="8"/>
<dbReference type="HAMAP" id="MF_00297">
    <property type="entry name" value="Nudix_NudC"/>
    <property type="match status" value="1"/>
</dbReference>
<evidence type="ECO:0000256" key="2">
    <source>
        <dbReference type="ARBA" id="ARBA00022723"/>
    </source>
</evidence>
<dbReference type="SUPFAM" id="SSF55811">
    <property type="entry name" value="Nudix"/>
    <property type="match status" value="2"/>
</dbReference>
<comment type="function">
    <text evidence="8">mRNA decapping enzyme that specifically removes the nicotinamide adenine dinucleotide (NAD) cap from a subset of mRNAs by hydrolyzing the diphosphate linkage to produce nicotinamide mononucleotide (NMN) and 5' monophosphate mRNA. The NAD-cap is present at the 5'-end of some mRNAs and stabilizes RNA against 5'-processing. Has preference for mRNAs with a 5'-end purine. Catalyzes the hydrolysis of a broad range of dinucleotide pyrophosphates.</text>
</comment>
<feature type="binding site" evidence="8">
    <location>
        <position position="112"/>
    </location>
    <ligand>
        <name>Zn(2+)</name>
        <dbReference type="ChEBI" id="CHEBI:29105"/>
    </ligand>
</feature>
<keyword evidence="6 8" id="KW-0464">Manganese</keyword>
<evidence type="ECO:0000256" key="5">
    <source>
        <dbReference type="ARBA" id="ARBA00023027"/>
    </source>
</evidence>
<comment type="cofactor">
    <cofactor evidence="8">
        <name>Mg(2+)</name>
        <dbReference type="ChEBI" id="CHEBI:18420"/>
    </cofactor>
    <cofactor evidence="8">
        <name>Mn(2+)</name>
        <dbReference type="ChEBI" id="CHEBI:29035"/>
    </cofactor>
    <text evidence="8">Divalent metal cations. Mg(2+) or Mn(2+).</text>
</comment>
<feature type="binding site" evidence="8">
    <location>
        <position position="122"/>
    </location>
    <ligand>
        <name>substrate</name>
    </ligand>
</feature>
<dbReference type="PANTHER" id="PTHR42904">
    <property type="entry name" value="NUDIX HYDROLASE, NUDC SUBFAMILY"/>
    <property type="match status" value="1"/>
</dbReference>
<accession>A0A1H7PQR6</accession>
<comment type="similarity">
    <text evidence="1 8">Belongs to the Nudix hydrolase family. NudC subfamily.</text>
</comment>
<evidence type="ECO:0000256" key="1">
    <source>
        <dbReference type="ARBA" id="ARBA00009595"/>
    </source>
</evidence>
<feature type="binding site" evidence="8">
    <location>
        <position position="169"/>
    </location>
    <ligand>
        <name>a divalent metal cation</name>
        <dbReference type="ChEBI" id="CHEBI:60240"/>
        <label>1</label>
    </ligand>
</feature>
<dbReference type="InterPro" id="IPR000086">
    <property type="entry name" value="NUDIX_hydrolase_dom"/>
</dbReference>
<comment type="cofactor">
    <cofactor evidence="8">
        <name>Zn(2+)</name>
        <dbReference type="ChEBI" id="CHEBI:29105"/>
    </cofactor>
    <text evidence="8">Binds 1 zinc ion per subunit.</text>
</comment>
<feature type="binding site" evidence="8">
    <location>
        <position position="185"/>
    </location>
    <ligand>
        <name>a divalent metal cation</name>
        <dbReference type="ChEBI" id="CHEBI:60240"/>
        <label>2</label>
    </ligand>
</feature>
<dbReference type="AlphaFoldDB" id="A0A1H7PQR6"/>